<protein>
    <submittedName>
        <fullName evidence="3">Molecular chaperone TorD</fullName>
    </submittedName>
</protein>
<dbReference type="Proteomes" id="UP000503251">
    <property type="component" value="Chromosome"/>
</dbReference>
<dbReference type="PANTHER" id="PTHR34227:SF12">
    <property type="entry name" value="CHAPERONE PROTEIN YCDY"/>
    <property type="match status" value="1"/>
</dbReference>
<accession>A0A6P1ZG67</accession>
<keyword evidence="5" id="KW-1185">Reference proteome</keyword>
<dbReference type="InterPro" id="IPR050289">
    <property type="entry name" value="TorD/DmsD_chaperones"/>
</dbReference>
<evidence type="ECO:0000313" key="2">
    <source>
        <dbReference type="EMBL" id="QJT08696.1"/>
    </source>
</evidence>
<evidence type="ECO:0000313" key="4">
    <source>
        <dbReference type="Proteomes" id="UP000434052"/>
    </source>
</evidence>
<dbReference type="Proteomes" id="UP000434052">
    <property type="component" value="Unassembled WGS sequence"/>
</dbReference>
<name>A0A6P1ZG67_9BACT</name>
<dbReference type="Gene3D" id="1.10.3480.10">
    <property type="entry name" value="TorD-like"/>
    <property type="match status" value="1"/>
</dbReference>
<dbReference type="AlphaFoldDB" id="A0A6P1ZG67"/>
<dbReference type="InterPro" id="IPR036411">
    <property type="entry name" value="TorD-like_sf"/>
</dbReference>
<proteinExistence type="predicted"/>
<reference evidence="2 5" key="2">
    <citation type="submission" date="2019-04" db="EMBL/GenBank/DDBJ databases">
        <title>Isolation and culture of sulfate reducing bacteria from the cold seep of the South China Sea.</title>
        <authorList>
            <person name="Sun C."/>
            <person name="Liu R."/>
        </authorList>
    </citation>
    <scope>NUCLEOTIDE SEQUENCE [LARGE SCALE GENOMIC DNA]</scope>
    <source>
        <strain evidence="2 5">CS1</strain>
    </source>
</reference>
<evidence type="ECO:0000313" key="5">
    <source>
        <dbReference type="Proteomes" id="UP000503251"/>
    </source>
</evidence>
<dbReference type="OrthoDB" id="9795302at2"/>
<dbReference type="PANTHER" id="PTHR34227">
    <property type="entry name" value="CHAPERONE PROTEIN YCDY"/>
    <property type="match status" value="1"/>
</dbReference>
<dbReference type="InterPro" id="IPR020945">
    <property type="entry name" value="DMSO/NO3_reduct_chaperone"/>
</dbReference>
<sequence length="212" mass="23956">MTCHNERAATARRLEALRDFFMARDADDLADAWIKLTRQDERTLYLPTPPAIPDWEAVEFSFNRLFVGPQPPLAPPFSSIYLDSEPYVMGPSTMEVRNIYRLLGLQSPLEGSFPDDHVSLELDALLAMDASLEWGGRPELASMRNYFLEQHMLAWIPEFCDGVYAQEATHPAIIYAAMLLVRFLLDLADTTGCSPREHQFTARTATVEDNAS</sequence>
<reference evidence="3 4" key="1">
    <citation type="submission" date="2018-06" db="EMBL/GenBank/DDBJ databases">
        <title>Complete genome of Desulfovibrio marinus P48SEP.</title>
        <authorList>
            <person name="Crispim J.S."/>
            <person name="Vidigal P.M.P."/>
            <person name="Silva L.C.F."/>
            <person name="Araujo L.C."/>
            <person name="Laguardia C.N."/>
            <person name="Dias R.S."/>
            <person name="Sousa M.P."/>
            <person name="Paula S.O."/>
            <person name="Silva C."/>
        </authorList>
    </citation>
    <scope>NUCLEOTIDE SEQUENCE [LARGE SCALE GENOMIC DNA]</scope>
    <source>
        <strain evidence="3 4">P48SEP</strain>
    </source>
</reference>
<dbReference type="EMBL" id="CP039543">
    <property type="protein sequence ID" value="QJT08696.1"/>
    <property type="molecule type" value="Genomic_DNA"/>
</dbReference>
<gene>
    <name evidence="3" type="ORF">DQK91_14405</name>
    <name evidence="2" type="ORF">E8L03_07055</name>
</gene>
<dbReference type="Pfam" id="PF02613">
    <property type="entry name" value="Nitrate_red_del"/>
    <property type="match status" value="1"/>
</dbReference>
<organism evidence="3 4">
    <name type="scientific">Oceanidesulfovibrio marinus</name>
    <dbReference type="NCBI Taxonomy" id="370038"/>
    <lineage>
        <taxon>Bacteria</taxon>
        <taxon>Pseudomonadati</taxon>
        <taxon>Thermodesulfobacteriota</taxon>
        <taxon>Desulfovibrionia</taxon>
        <taxon>Desulfovibrionales</taxon>
        <taxon>Desulfovibrionaceae</taxon>
        <taxon>Oceanidesulfovibrio</taxon>
    </lineage>
</organism>
<dbReference type="SUPFAM" id="SSF89155">
    <property type="entry name" value="TorD-like"/>
    <property type="match status" value="1"/>
</dbReference>
<evidence type="ECO:0000256" key="1">
    <source>
        <dbReference type="ARBA" id="ARBA00023186"/>
    </source>
</evidence>
<keyword evidence="1" id="KW-0143">Chaperone</keyword>
<evidence type="ECO:0000313" key="3">
    <source>
        <dbReference type="EMBL" id="TVM32467.1"/>
    </source>
</evidence>
<dbReference type="EMBL" id="QMIF01000010">
    <property type="protein sequence ID" value="TVM32467.1"/>
    <property type="molecule type" value="Genomic_DNA"/>
</dbReference>